<evidence type="ECO:0000256" key="1">
    <source>
        <dbReference type="ARBA" id="ARBA00009381"/>
    </source>
</evidence>
<name>A0A8T2KKI0_9PIPI</name>
<gene>
    <name evidence="5" type="ORF">GDO86_001885</name>
</gene>
<comment type="similarity">
    <text evidence="1">Belongs to the gamma-glutamyltransferase family.</text>
</comment>
<dbReference type="AlphaFoldDB" id="A0A8T2KKI0"/>
<feature type="active site" description="Nucleophile" evidence="2">
    <location>
        <position position="383"/>
    </location>
</feature>
<dbReference type="GO" id="GO:0036374">
    <property type="term" value="F:glutathione hydrolase activity"/>
    <property type="evidence" value="ECO:0007669"/>
    <property type="project" value="InterPro"/>
</dbReference>
<feature type="binding site" evidence="3">
    <location>
        <position position="108"/>
    </location>
    <ligand>
        <name>L-glutamate</name>
        <dbReference type="ChEBI" id="CHEBI:29985"/>
    </ligand>
</feature>
<dbReference type="PRINTS" id="PR01210">
    <property type="entry name" value="GGTRANSPTASE"/>
</dbReference>
<dbReference type="InterPro" id="IPR029055">
    <property type="entry name" value="Ntn_hydrolases_N"/>
</dbReference>
<sequence length="558" mass="60875">MFGGWSSIWAFLILLILSVGVSVMVVLFKKQKNGCEGGFLHGAVAADSLVCSKIGKDILKDGGSPVDAAIAALLCTSVINPQSMGLGGGVIFTIYNASTGLVEVINARETVPNNSSLDLAKCETNFFKTGVQWIGVPGELRGYEAAHNRHGRLPWKSLFEPTIKLITEGVKVTPITNKFLKLPKIVELIKENTVCKLLCKGQDVLKEGQFVNFTQLGHTLNTVAQNGADSFYHGIIAEQMLEDLSSQGSTLTMDDLRNYKVHIRGALNVSLGSHNLYSVPQPIGGVLLSFILKVLEGYNFSESSIEDEGTQIETYHLIAEVMKFANGLKNMLGKPQTEKKMEEVTKFLLSKSFTQQIRNQIDGYGNHSFQYYNTVPQPETFGTSHVAVIGQDGSSVSATSSINFMFGSMVYSPRTGIIFNNQLGDFCNYGTHMNSGQRPPSSMAPSILLSNKKNFQLVIGASGGSHITSAIALSIINKVWFGENLKKAIKDPKMHVTADNQLVFESLFSMEVQKGLQRRGHQISNSSMFYGVVQGVSQEETCLFAHSDHRKMGEAAGY</sequence>
<evidence type="ECO:0000256" key="4">
    <source>
        <dbReference type="SAM" id="Phobius"/>
    </source>
</evidence>
<dbReference type="Pfam" id="PF01019">
    <property type="entry name" value="G_glu_transpept"/>
    <property type="match status" value="1"/>
</dbReference>
<evidence type="ECO:0000256" key="2">
    <source>
        <dbReference type="PIRSR" id="PIRSR600101-1"/>
    </source>
</evidence>
<dbReference type="EMBL" id="JAACNH010000001">
    <property type="protein sequence ID" value="KAG8455857.1"/>
    <property type="molecule type" value="Genomic_DNA"/>
</dbReference>
<evidence type="ECO:0000313" key="6">
    <source>
        <dbReference type="Proteomes" id="UP000812440"/>
    </source>
</evidence>
<feature type="binding site" evidence="3">
    <location>
        <begin position="401"/>
        <end position="403"/>
    </location>
    <ligand>
        <name>L-glutamate</name>
        <dbReference type="ChEBI" id="CHEBI:29985"/>
    </ligand>
</feature>
<dbReference type="PANTHER" id="PTHR45027">
    <property type="entry name" value="PUTATIVE GLUTATHIONE HYDROLASE LIGHT CHAIN"/>
    <property type="match status" value="1"/>
</dbReference>
<dbReference type="FunFam" id="1.10.246.130:FF:000001">
    <property type="entry name" value="Gamma-glutamyltransferase 5 isoform 1"/>
    <property type="match status" value="1"/>
</dbReference>
<comment type="caution">
    <text evidence="5">The sequence shown here is derived from an EMBL/GenBank/DDBJ whole genome shotgun (WGS) entry which is preliminary data.</text>
</comment>
<accession>A0A8T2KKI0</accession>
<keyword evidence="4" id="KW-0472">Membrane</keyword>
<reference evidence="5" key="1">
    <citation type="thesis" date="2020" institute="ProQuest LLC" country="789 East Eisenhower Parkway, Ann Arbor, MI, USA">
        <title>Comparative Genomics and Chromosome Evolution.</title>
        <authorList>
            <person name="Mudd A.B."/>
        </authorList>
    </citation>
    <scope>NUCLEOTIDE SEQUENCE</scope>
    <source>
        <strain evidence="5">Female2</strain>
        <tissue evidence="5">Blood</tissue>
    </source>
</reference>
<dbReference type="OrthoDB" id="1081007at2759"/>
<dbReference type="SUPFAM" id="SSF56235">
    <property type="entry name" value="N-terminal nucleophile aminohydrolases (Ntn hydrolases)"/>
    <property type="match status" value="1"/>
</dbReference>
<feature type="binding site" evidence="3">
    <location>
        <begin position="441"/>
        <end position="442"/>
    </location>
    <ligand>
        <name>L-glutamate</name>
        <dbReference type="ChEBI" id="CHEBI:29985"/>
    </ligand>
</feature>
<dbReference type="Gene3D" id="3.60.20.40">
    <property type="match status" value="1"/>
</dbReference>
<proteinExistence type="inferred from homology"/>
<dbReference type="InterPro" id="IPR000101">
    <property type="entry name" value="GGT_peptidase"/>
</dbReference>
<keyword evidence="4" id="KW-0812">Transmembrane</keyword>
<feature type="transmembrane region" description="Helical" evidence="4">
    <location>
        <begin position="6"/>
        <end position="28"/>
    </location>
</feature>
<evidence type="ECO:0008006" key="7">
    <source>
        <dbReference type="Google" id="ProtNLM"/>
    </source>
</evidence>
<dbReference type="Gene3D" id="1.10.246.130">
    <property type="match status" value="1"/>
</dbReference>
<organism evidence="5 6">
    <name type="scientific">Hymenochirus boettgeri</name>
    <name type="common">Congo dwarf clawed frog</name>
    <dbReference type="NCBI Taxonomy" id="247094"/>
    <lineage>
        <taxon>Eukaryota</taxon>
        <taxon>Metazoa</taxon>
        <taxon>Chordata</taxon>
        <taxon>Craniata</taxon>
        <taxon>Vertebrata</taxon>
        <taxon>Euteleostomi</taxon>
        <taxon>Amphibia</taxon>
        <taxon>Batrachia</taxon>
        <taxon>Anura</taxon>
        <taxon>Pipoidea</taxon>
        <taxon>Pipidae</taxon>
        <taxon>Pipinae</taxon>
        <taxon>Hymenochirus</taxon>
    </lineage>
</organism>
<keyword evidence="4" id="KW-1133">Transmembrane helix</keyword>
<feature type="binding site" evidence="3">
    <location>
        <position position="464"/>
    </location>
    <ligand>
        <name>L-glutamate</name>
        <dbReference type="ChEBI" id="CHEBI:29985"/>
    </ligand>
</feature>
<dbReference type="GO" id="GO:0006751">
    <property type="term" value="P:glutathione catabolic process"/>
    <property type="evidence" value="ECO:0007669"/>
    <property type="project" value="InterPro"/>
</dbReference>
<keyword evidence="6" id="KW-1185">Reference proteome</keyword>
<dbReference type="PANTHER" id="PTHR45027:SF2">
    <property type="entry name" value="GAMMA-GLUTAMYLTRANSFERASE 5"/>
    <property type="match status" value="1"/>
</dbReference>
<dbReference type="InterPro" id="IPR043138">
    <property type="entry name" value="GGT_lsub"/>
</dbReference>
<feature type="binding site" evidence="3">
    <location>
        <position position="425"/>
    </location>
    <ligand>
        <name>L-glutamate</name>
        <dbReference type="ChEBI" id="CHEBI:29985"/>
    </ligand>
</feature>
<evidence type="ECO:0000313" key="5">
    <source>
        <dbReference type="EMBL" id="KAG8455857.1"/>
    </source>
</evidence>
<dbReference type="InterPro" id="IPR043137">
    <property type="entry name" value="GGT_ssub_C"/>
</dbReference>
<evidence type="ECO:0000256" key="3">
    <source>
        <dbReference type="PIRSR" id="PIRSR600101-2"/>
    </source>
</evidence>
<dbReference type="Proteomes" id="UP000812440">
    <property type="component" value="Chromosome 1"/>
</dbReference>
<protein>
    <recommendedName>
        <fullName evidence="7">Gamma-glutamyltransferase 5</fullName>
    </recommendedName>
</protein>